<dbReference type="Gene3D" id="1.10.510.10">
    <property type="entry name" value="Transferase(Phosphotransferase) domain 1"/>
    <property type="match status" value="1"/>
</dbReference>
<dbReference type="InterPro" id="IPR011009">
    <property type="entry name" value="Kinase-like_dom_sf"/>
</dbReference>
<feature type="non-terminal residue" evidence="7">
    <location>
        <position position="1"/>
    </location>
</feature>
<dbReference type="SUPFAM" id="SSF56112">
    <property type="entry name" value="Protein kinase-like (PK-like)"/>
    <property type="match status" value="1"/>
</dbReference>
<evidence type="ECO:0000256" key="1">
    <source>
        <dbReference type="ARBA" id="ARBA00022527"/>
    </source>
</evidence>
<keyword evidence="8" id="KW-1185">Reference proteome</keyword>
<dbReference type="InterPro" id="IPR000719">
    <property type="entry name" value="Prot_kinase_dom"/>
</dbReference>
<keyword evidence="2 4" id="KW-0547">Nucleotide-binding</keyword>
<evidence type="ECO:0000256" key="2">
    <source>
        <dbReference type="ARBA" id="ARBA00022741"/>
    </source>
</evidence>
<organism evidence="7 8">
    <name type="scientific">Catenaria anguillulae PL171</name>
    <dbReference type="NCBI Taxonomy" id="765915"/>
    <lineage>
        <taxon>Eukaryota</taxon>
        <taxon>Fungi</taxon>
        <taxon>Fungi incertae sedis</taxon>
        <taxon>Blastocladiomycota</taxon>
        <taxon>Blastocladiomycetes</taxon>
        <taxon>Blastocladiales</taxon>
        <taxon>Catenariaceae</taxon>
        <taxon>Catenaria</taxon>
    </lineage>
</organism>
<dbReference type="PANTHER" id="PTHR44329:SF289">
    <property type="entry name" value="SERINE_THREONINE-PROTEIN KINASE VIK"/>
    <property type="match status" value="1"/>
</dbReference>
<keyword evidence="7" id="KW-0808">Transferase</keyword>
<feature type="domain" description="Protein kinase" evidence="6">
    <location>
        <begin position="1"/>
        <end position="264"/>
    </location>
</feature>
<evidence type="ECO:0000259" key="6">
    <source>
        <dbReference type="PROSITE" id="PS50011"/>
    </source>
</evidence>
<evidence type="ECO:0000313" key="7">
    <source>
        <dbReference type="EMBL" id="ORZ36389.1"/>
    </source>
</evidence>
<gene>
    <name evidence="7" type="ORF">BCR44DRAFT_103567</name>
</gene>
<dbReference type="Pfam" id="PF07714">
    <property type="entry name" value="PK_Tyr_Ser-Thr"/>
    <property type="match status" value="1"/>
</dbReference>
<dbReference type="GO" id="GO:0005524">
    <property type="term" value="F:ATP binding"/>
    <property type="evidence" value="ECO:0007669"/>
    <property type="project" value="UniProtKB-UniRule"/>
</dbReference>
<accession>A0A1Y2HPC8</accession>
<dbReference type="InterPro" id="IPR001245">
    <property type="entry name" value="Ser-Thr/Tyr_kinase_cat_dom"/>
</dbReference>
<dbReference type="SMART" id="SM00220">
    <property type="entry name" value="S_TKc"/>
    <property type="match status" value="1"/>
</dbReference>
<dbReference type="PROSITE" id="PS00108">
    <property type="entry name" value="PROTEIN_KINASE_ST"/>
    <property type="match status" value="1"/>
</dbReference>
<dbReference type="InterPro" id="IPR017441">
    <property type="entry name" value="Protein_kinase_ATP_BS"/>
</dbReference>
<evidence type="ECO:0000256" key="4">
    <source>
        <dbReference type="PROSITE-ProRule" id="PRU10141"/>
    </source>
</evidence>
<dbReference type="Proteomes" id="UP000193411">
    <property type="component" value="Unassembled WGS sequence"/>
</dbReference>
<proteinExistence type="inferred from homology"/>
<dbReference type="PROSITE" id="PS50011">
    <property type="entry name" value="PROTEIN_KINASE_DOM"/>
    <property type="match status" value="1"/>
</dbReference>
<feature type="binding site" evidence="4">
    <location>
        <position position="24"/>
    </location>
    <ligand>
        <name>ATP</name>
        <dbReference type="ChEBI" id="CHEBI:30616"/>
    </ligand>
</feature>
<keyword evidence="1 5" id="KW-0723">Serine/threonine-protein kinase</keyword>
<protein>
    <submittedName>
        <fullName evidence="7">Kinase-like domain-containing protein</fullName>
    </submittedName>
</protein>
<dbReference type="GO" id="GO:0004674">
    <property type="term" value="F:protein serine/threonine kinase activity"/>
    <property type="evidence" value="ECO:0007669"/>
    <property type="project" value="UniProtKB-KW"/>
</dbReference>
<dbReference type="PANTHER" id="PTHR44329">
    <property type="entry name" value="SERINE/THREONINE-PROTEIN KINASE TNNI3K-RELATED"/>
    <property type="match status" value="1"/>
</dbReference>
<comment type="caution">
    <text evidence="7">The sequence shown here is derived from an EMBL/GenBank/DDBJ whole genome shotgun (WGS) entry which is preliminary data.</text>
</comment>
<dbReference type="OrthoDB" id="5581784at2759"/>
<evidence type="ECO:0000256" key="3">
    <source>
        <dbReference type="ARBA" id="ARBA00022840"/>
    </source>
</evidence>
<dbReference type="InterPro" id="IPR008271">
    <property type="entry name" value="Ser/Thr_kinase_AS"/>
</dbReference>
<name>A0A1Y2HPC8_9FUNG</name>
<dbReference type="STRING" id="765915.A0A1Y2HPC8"/>
<reference evidence="7 8" key="1">
    <citation type="submission" date="2016-07" db="EMBL/GenBank/DDBJ databases">
        <title>Pervasive Adenine N6-methylation of Active Genes in Fungi.</title>
        <authorList>
            <consortium name="DOE Joint Genome Institute"/>
            <person name="Mondo S.J."/>
            <person name="Dannebaum R.O."/>
            <person name="Kuo R.C."/>
            <person name="Labutti K."/>
            <person name="Haridas S."/>
            <person name="Kuo A."/>
            <person name="Salamov A."/>
            <person name="Ahrendt S.R."/>
            <person name="Lipzen A."/>
            <person name="Sullivan W."/>
            <person name="Andreopoulos W.B."/>
            <person name="Clum A."/>
            <person name="Lindquist E."/>
            <person name="Daum C."/>
            <person name="Ramamoorthy G.K."/>
            <person name="Gryganskyi A."/>
            <person name="Culley D."/>
            <person name="Magnuson J.K."/>
            <person name="James T.Y."/>
            <person name="O'Malley M.A."/>
            <person name="Stajich J.E."/>
            <person name="Spatafora J.W."/>
            <person name="Visel A."/>
            <person name="Grigoriev I.V."/>
        </authorList>
    </citation>
    <scope>NUCLEOTIDE SEQUENCE [LARGE SCALE GENOMIC DNA]</scope>
    <source>
        <strain evidence="7 8">PL171</strain>
    </source>
</reference>
<dbReference type="PROSITE" id="PS00107">
    <property type="entry name" value="PROTEIN_KINASE_ATP"/>
    <property type="match status" value="1"/>
</dbReference>
<dbReference type="InterPro" id="IPR051681">
    <property type="entry name" value="Ser/Thr_Kinases-Pseudokinases"/>
</dbReference>
<dbReference type="EMBL" id="MCFL01000017">
    <property type="protein sequence ID" value="ORZ36389.1"/>
    <property type="molecule type" value="Genomic_DNA"/>
</dbReference>
<dbReference type="AlphaFoldDB" id="A0A1Y2HPC8"/>
<comment type="similarity">
    <text evidence="5">Belongs to the protein kinase superfamily.</text>
</comment>
<dbReference type="PIRSF" id="PIRSF000654">
    <property type="entry name" value="Integrin-linked_kinase"/>
    <property type="match status" value="1"/>
</dbReference>
<feature type="non-terminal residue" evidence="7">
    <location>
        <position position="264"/>
    </location>
</feature>
<keyword evidence="3 4" id="KW-0067">ATP-binding</keyword>
<sequence>LGKGSFGEVVKAVWKATGTAVAIKRLLPFQGSGMSKDPTAANMVAKEALVWSRLQHPHILPLLGVCLMADVPFLVMPLMAGGDLPTFTKDKSAQDQLRALHETAQGVAYLHSQKIFHGDLKGNNVLVDEYGRVQVSDFGQSRVLSMAGSKVSTFGAGSIGNVRWIAPERYEHGAEYQFEPDVFGFAMVMYEVLSGGKIPFQEDWRANDDVIREWYRQGTRPTAPASGLDKFGTADVWEVVQDCWQQDWKARPTMVMVVRKLAGL</sequence>
<keyword evidence="7" id="KW-0418">Kinase</keyword>
<evidence type="ECO:0000256" key="5">
    <source>
        <dbReference type="RuleBase" id="RU000304"/>
    </source>
</evidence>
<evidence type="ECO:0000313" key="8">
    <source>
        <dbReference type="Proteomes" id="UP000193411"/>
    </source>
</evidence>